<protein>
    <recommendedName>
        <fullName evidence="1">Peptidase M14 domain-containing protein</fullName>
    </recommendedName>
</protein>
<name>A0A921GF41_9ACTN</name>
<evidence type="ECO:0000313" key="3">
    <source>
        <dbReference type="Proteomes" id="UP000697330"/>
    </source>
</evidence>
<evidence type="ECO:0000259" key="1">
    <source>
        <dbReference type="Pfam" id="PF00246"/>
    </source>
</evidence>
<dbReference type="GO" id="GO:0008270">
    <property type="term" value="F:zinc ion binding"/>
    <property type="evidence" value="ECO:0007669"/>
    <property type="project" value="InterPro"/>
</dbReference>
<comment type="caution">
    <text evidence="2">The sequence shown here is derived from an EMBL/GenBank/DDBJ whole genome shotgun (WGS) entry which is preliminary data.</text>
</comment>
<dbReference type="Proteomes" id="UP000697330">
    <property type="component" value="Unassembled WGS sequence"/>
</dbReference>
<dbReference type="Pfam" id="PF00246">
    <property type="entry name" value="Peptidase_M14"/>
    <property type="match status" value="1"/>
</dbReference>
<reference evidence="2" key="1">
    <citation type="journal article" date="2021" name="PeerJ">
        <title>Extensive microbial diversity within the chicken gut microbiome revealed by metagenomics and culture.</title>
        <authorList>
            <person name="Gilroy R."/>
            <person name="Ravi A."/>
            <person name="Getino M."/>
            <person name="Pursley I."/>
            <person name="Horton D.L."/>
            <person name="Alikhan N.F."/>
            <person name="Baker D."/>
            <person name="Gharbi K."/>
            <person name="Hall N."/>
            <person name="Watson M."/>
            <person name="Adriaenssens E.M."/>
            <person name="Foster-Nyarko E."/>
            <person name="Jarju S."/>
            <person name="Secka A."/>
            <person name="Antonio M."/>
            <person name="Oren A."/>
            <person name="Chaudhuri R.R."/>
            <person name="La Ragione R."/>
            <person name="Hildebrand F."/>
            <person name="Pallen M.J."/>
        </authorList>
    </citation>
    <scope>NUCLEOTIDE SEQUENCE</scope>
    <source>
        <strain evidence="2">CHK124-7917</strain>
    </source>
</reference>
<dbReference type="RefSeq" id="WP_274958845.1">
    <property type="nucleotide sequence ID" value="NZ_DYWQ01000063.1"/>
</dbReference>
<dbReference type="AlphaFoldDB" id="A0A921GF41"/>
<feature type="domain" description="Peptidase M14" evidence="1">
    <location>
        <begin position="27"/>
        <end position="120"/>
    </location>
</feature>
<dbReference type="EMBL" id="DYWQ01000063">
    <property type="protein sequence ID" value="HJF44928.1"/>
    <property type="molecule type" value="Genomic_DNA"/>
</dbReference>
<dbReference type="GO" id="GO:0006508">
    <property type="term" value="P:proteolysis"/>
    <property type="evidence" value="ECO:0007669"/>
    <property type="project" value="InterPro"/>
</dbReference>
<dbReference type="Gene3D" id="3.40.630.10">
    <property type="entry name" value="Zn peptidases"/>
    <property type="match status" value="1"/>
</dbReference>
<dbReference type="GO" id="GO:0004181">
    <property type="term" value="F:metallocarboxypeptidase activity"/>
    <property type="evidence" value="ECO:0007669"/>
    <property type="project" value="InterPro"/>
</dbReference>
<evidence type="ECO:0000313" key="2">
    <source>
        <dbReference type="EMBL" id="HJF44928.1"/>
    </source>
</evidence>
<proteinExistence type="predicted"/>
<dbReference type="InterPro" id="IPR000834">
    <property type="entry name" value="Peptidase_M14"/>
</dbReference>
<accession>A0A921GF41</accession>
<organism evidence="2 3">
    <name type="scientific">Thermophilibacter provencensis</name>
    <dbReference type="NCBI Taxonomy" id="1852386"/>
    <lineage>
        <taxon>Bacteria</taxon>
        <taxon>Bacillati</taxon>
        <taxon>Actinomycetota</taxon>
        <taxon>Coriobacteriia</taxon>
        <taxon>Coriobacteriales</taxon>
        <taxon>Atopobiaceae</taxon>
        <taxon>Thermophilibacter</taxon>
    </lineage>
</organism>
<reference evidence="2" key="2">
    <citation type="submission" date="2021-09" db="EMBL/GenBank/DDBJ databases">
        <authorList>
            <person name="Gilroy R."/>
        </authorList>
    </citation>
    <scope>NUCLEOTIDE SEQUENCE</scope>
    <source>
        <strain evidence="2">CHK124-7917</strain>
    </source>
</reference>
<sequence>MSFASACENLLRGVPDYPCFLTVDELEAATDGLARAHPDAVRVTELGRSRGGRPVRCLTVGAGECAAAALGAPHPNEPVGVMAVSYLAERLAADPGLAAELGVTWYLVKAWDIDGLALNEGWLKGPYTLFDYARHYFRPDFADQPDWTFPVRHKRLAFNAPTPEASCGMLLIDEVRPDLLLSLHNCSFGGAYWYETEPTPALWEPLRDAARRRGVPLDLSTPEMPYAKQLAPAVLGALGAEDAYDYYESLGAEDPAALVGHGTTSAAYAARRHGTFGLVCEIPYFYDRAIEDGSGCGRTLSEVLLARLDWVGACGRLVEGWMGELGGVLGEKNPYRRALAAESFAASDAALRRQARDDPAFAREATVAEAFDADVVRRFYRSRNVGMLLSAIDWEASERRLSSSERVVAAEVGAEAESWLREACADFEARSSYRAIPIRDLVATQLESALLAVAHVRGLM</sequence>
<dbReference type="SUPFAM" id="SSF53187">
    <property type="entry name" value="Zn-dependent exopeptidases"/>
    <property type="match status" value="1"/>
</dbReference>
<gene>
    <name evidence="2" type="ORF">K8U72_04000</name>
</gene>